<dbReference type="InterPro" id="IPR036977">
    <property type="entry name" value="DNA_primase_Znf_CHC2"/>
</dbReference>
<dbReference type="Proteomes" id="UP000321513">
    <property type="component" value="Unassembled WGS sequence"/>
</dbReference>
<organism evidence="1 2">
    <name type="scientific">Segetibacter aerophilus</name>
    <dbReference type="NCBI Taxonomy" id="670293"/>
    <lineage>
        <taxon>Bacteria</taxon>
        <taxon>Pseudomonadati</taxon>
        <taxon>Bacteroidota</taxon>
        <taxon>Chitinophagia</taxon>
        <taxon>Chitinophagales</taxon>
        <taxon>Chitinophagaceae</taxon>
        <taxon>Segetibacter</taxon>
    </lineage>
</organism>
<comment type="caution">
    <text evidence="1">The sequence shown here is derived from an EMBL/GenBank/DDBJ whole genome shotgun (WGS) entry which is preliminary data.</text>
</comment>
<evidence type="ECO:0000313" key="1">
    <source>
        <dbReference type="EMBL" id="GEO11789.1"/>
    </source>
</evidence>
<name>A0A512BII7_9BACT</name>
<accession>A0A512BII7</accession>
<keyword evidence="2" id="KW-1185">Reference proteome</keyword>
<dbReference type="GO" id="GO:0008270">
    <property type="term" value="F:zinc ion binding"/>
    <property type="evidence" value="ECO:0007669"/>
    <property type="project" value="InterPro"/>
</dbReference>
<dbReference type="Gene3D" id="3.90.580.10">
    <property type="entry name" value="Zinc finger, CHC2-type domain"/>
    <property type="match status" value="1"/>
</dbReference>
<dbReference type="EMBL" id="BJYT01000029">
    <property type="protein sequence ID" value="GEO11789.1"/>
    <property type="molecule type" value="Genomic_DNA"/>
</dbReference>
<reference evidence="1 2" key="1">
    <citation type="submission" date="2019-07" db="EMBL/GenBank/DDBJ databases">
        <title>Whole genome shotgun sequence of Segetibacter aerophilus NBRC 106135.</title>
        <authorList>
            <person name="Hosoyama A."/>
            <person name="Uohara A."/>
            <person name="Ohji S."/>
            <person name="Ichikawa N."/>
        </authorList>
    </citation>
    <scope>NUCLEOTIDE SEQUENCE [LARGE SCALE GENOMIC DNA]</scope>
    <source>
        <strain evidence="1 2">NBRC 106135</strain>
    </source>
</reference>
<sequence length="150" mass="17455">MNNIRFSIQEAKQINPVDHLKKLGYQPQKIRNQDYCYLSPLRDEKTASLKVNRKLNAWFDHGTVQGGNIIDFEIYHRCNVSELLVKLQNFFSFHPQTLTVQQPLQKAQNQYEALEPAIKVIAAKPLAHPALCRYLDTRKIPFKLGNKYCK</sequence>
<evidence type="ECO:0008006" key="3">
    <source>
        <dbReference type="Google" id="ProtNLM"/>
    </source>
</evidence>
<dbReference type="RefSeq" id="WP_246113300.1">
    <property type="nucleotide sequence ID" value="NZ_BJYT01000029.1"/>
</dbReference>
<dbReference type="GO" id="GO:0003677">
    <property type="term" value="F:DNA binding"/>
    <property type="evidence" value="ECO:0007669"/>
    <property type="project" value="InterPro"/>
</dbReference>
<gene>
    <name evidence="1" type="ORF">SAE01_42850</name>
</gene>
<evidence type="ECO:0000313" key="2">
    <source>
        <dbReference type="Proteomes" id="UP000321513"/>
    </source>
</evidence>
<dbReference type="AlphaFoldDB" id="A0A512BII7"/>
<dbReference type="GO" id="GO:0006260">
    <property type="term" value="P:DNA replication"/>
    <property type="evidence" value="ECO:0007669"/>
    <property type="project" value="InterPro"/>
</dbReference>
<dbReference type="SUPFAM" id="SSF57783">
    <property type="entry name" value="Zinc beta-ribbon"/>
    <property type="match status" value="1"/>
</dbReference>
<proteinExistence type="predicted"/>
<protein>
    <recommendedName>
        <fullName evidence="3">Zinc finger CHC2-type domain-containing protein</fullName>
    </recommendedName>
</protein>